<dbReference type="RefSeq" id="WP_184081424.1">
    <property type="nucleotide sequence ID" value="NZ_JACIJP010000005.1"/>
</dbReference>
<protein>
    <submittedName>
        <fullName evidence="1">Uncharacterized protein</fullName>
    </submittedName>
</protein>
<evidence type="ECO:0000313" key="1">
    <source>
        <dbReference type="EMBL" id="MBB6125130.1"/>
    </source>
</evidence>
<accession>A0A841J370</accession>
<dbReference type="EMBL" id="JACIJP010000005">
    <property type="protein sequence ID" value="MBB6125130.1"/>
    <property type="molecule type" value="Genomic_DNA"/>
</dbReference>
<dbReference type="Proteomes" id="UP000552700">
    <property type="component" value="Unassembled WGS sequence"/>
</dbReference>
<proteinExistence type="predicted"/>
<organism evidence="1 2">
    <name type="scientific">Sphingobium subterraneum</name>
    <dbReference type="NCBI Taxonomy" id="627688"/>
    <lineage>
        <taxon>Bacteria</taxon>
        <taxon>Pseudomonadati</taxon>
        <taxon>Pseudomonadota</taxon>
        <taxon>Alphaproteobacteria</taxon>
        <taxon>Sphingomonadales</taxon>
        <taxon>Sphingomonadaceae</taxon>
        <taxon>Sphingobium</taxon>
    </lineage>
</organism>
<comment type="caution">
    <text evidence="1">The sequence shown here is derived from an EMBL/GenBank/DDBJ whole genome shotgun (WGS) entry which is preliminary data.</text>
</comment>
<dbReference type="AlphaFoldDB" id="A0A841J370"/>
<gene>
    <name evidence="1" type="ORF">FHS92_002887</name>
</gene>
<evidence type="ECO:0000313" key="2">
    <source>
        <dbReference type="Proteomes" id="UP000552700"/>
    </source>
</evidence>
<name>A0A841J370_9SPHN</name>
<reference evidence="1 2" key="1">
    <citation type="submission" date="2020-08" db="EMBL/GenBank/DDBJ databases">
        <title>Genomic Encyclopedia of Type Strains, Phase IV (KMG-IV): sequencing the most valuable type-strain genomes for metagenomic binning, comparative biology and taxonomic classification.</title>
        <authorList>
            <person name="Goeker M."/>
        </authorList>
    </citation>
    <scope>NUCLEOTIDE SEQUENCE [LARGE SCALE GENOMIC DNA]</scope>
    <source>
        <strain evidence="1 2">DSM 102255</strain>
    </source>
</reference>
<sequence>MAYYRVEYYSGEIRKGTTPHAGDLEKVKRFAADGLIRHGADRALIVNDDTGATAAVVEK</sequence>
<keyword evidence="2" id="KW-1185">Reference proteome</keyword>